<keyword evidence="2" id="KW-1185">Reference proteome</keyword>
<proteinExistence type="predicted"/>
<dbReference type="EMBL" id="ON649702">
    <property type="protein sequence ID" value="UVF62588.1"/>
    <property type="molecule type" value="Genomic_DNA"/>
</dbReference>
<evidence type="ECO:0000313" key="1">
    <source>
        <dbReference type="EMBL" id="UVF62588.1"/>
    </source>
</evidence>
<organism evidence="1 2">
    <name type="scientific">Poseidoniales virus YSH_150918</name>
    <dbReference type="NCBI Taxonomy" id="3071324"/>
    <lineage>
        <taxon>Viruses</taxon>
        <taxon>Duplodnaviria</taxon>
        <taxon>Heunggongvirae</taxon>
        <taxon>Uroviricota</taxon>
        <taxon>Caudoviricetes</taxon>
        <taxon>Magrovirales</taxon>
        <taxon>Aoguangviridae</taxon>
        <taxon>Aobingvirus</taxon>
        <taxon>Aobingvirus yangshanense</taxon>
    </lineage>
</organism>
<protein>
    <submittedName>
        <fullName evidence="1">Uncharacterized protein</fullName>
    </submittedName>
</protein>
<reference evidence="1 2" key="1">
    <citation type="submission" date="2022-05" db="EMBL/GenBank/DDBJ databases">
        <title>Diverse viruses of marine archaea discovered using metagenomics.</title>
        <authorList>
            <person name="Zhou Y."/>
        </authorList>
    </citation>
    <scope>NUCLEOTIDE SEQUENCE [LARGE SCALE GENOMIC DNA]</scope>
    <source>
        <strain evidence="1">YSH_150918</strain>
    </source>
</reference>
<dbReference type="Proteomes" id="UP001157002">
    <property type="component" value="Segment"/>
</dbReference>
<name>A0A976YE43_9CAUD</name>
<evidence type="ECO:0000313" key="2">
    <source>
        <dbReference type="Proteomes" id="UP001157002"/>
    </source>
</evidence>
<accession>A0A976YE43</accession>
<sequence>MSWENILKANFVVKTNFPDADFWLQTRGSEQNVGKPLKQFGKVQGKYNIGIKVPEEVNKEYFYSWLASLFRKGYWKINSYGSLPLQHIRTSDVKKVLETYEDKKDFKDTTSSQIEKAYEDWLKRSKLISNLLLASSSRIREGRELKRFLDKMEGMK</sequence>
<dbReference type="GeneID" id="80545140"/>
<dbReference type="KEGG" id="vg:80545140"/>
<dbReference type="RefSeq" id="YP_010806179.1">
    <property type="nucleotide sequence ID" value="NC_077214.1"/>
</dbReference>